<dbReference type="OrthoDB" id="9815677at2"/>
<proteinExistence type="inferred from homology"/>
<keyword evidence="2" id="KW-0963">Cytoplasm</keyword>
<dbReference type="CDD" id="cd00945">
    <property type="entry name" value="Aldolase_Class_I"/>
    <property type="match status" value="1"/>
</dbReference>
<dbReference type="EMBL" id="MPJW01000236">
    <property type="protein sequence ID" value="OLU37008.1"/>
    <property type="molecule type" value="Genomic_DNA"/>
</dbReference>
<dbReference type="GO" id="GO:0005507">
    <property type="term" value="F:copper ion binding"/>
    <property type="evidence" value="ECO:0007669"/>
    <property type="project" value="TreeGrafter"/>
</dbReference>
<dbReference type="Gene3D" id="3.20.20.380">
    <property type="entry name" value="Copper homeostasis (CutC) domain"/>
    <property type="match status" value="1"/>
</dbReference>
<protein>
    <recommendedName>
        <fullName evidence="2">PF03932 family protein CutC</fullName>
    </recommendedName>
</protein>
<name>A0A1U7NDE5_9FIRM</name>
<dbReference type="GO" id="GO:0005737">
    <property type="term" value="C:cytoplasm"/>
    <property type="evidence" value="ECO:0007669"/>
    <property type="project" value="UniProtKB-SubCell"/>
</dbReference>
<comment type="subcellular location">
    <subcellularLocation>
        <location evidence="2">Cytoplasm</location>
    </subcellularLocation>
</comment>
<dbReference type="PANTHER" id="PTHR12598:SF0">
    <property type="entry name" value="COPPER HOMEOSTASIS PROTEIN CUTC HOMOLOG"/>
    <property type="match status" value="1"/>
</dbReference>
<comment type="similarity">
    <text evidence="1 2">Belongs to the CutC family.</text>
</comment>
<dbReference type="AlphaFoldDB" id="A0A1U7NDE5"/>
<organism evidence="3 4">
    <name type="scientific">Ileibacterium valens</name>
    <dbReference type="NCBI Taxonomy" id="1862668"/>
    <lineage>
        <taxon>Bacteria</taxon>
        <taxon>Bacillati</taxon>
        <taxon>Bacillota</taxon>
        <taxon>Erysipelotrichia</taxon>
        <taxon>Erysipelotrichales</taxon>
        <taxon>Erysipelotrichaceae</taxon>
        <taxon>Ileibacterium</taxon>
    </lineage>
</organism>
<evidence type="ECO:0000256" key="1">
    <source>
        <dbReference type="ARBA" id="ARBA00007768"/>
    </source>
</evidence>
<comment type="caution">
    <text evidence="2">Once thought to be involved in copper homeostasis, experiments in E.coli have shown this is not the case.</text>
</comment>
<dbReference type="PANTHER" id="PTHR12598">
    <property type="entry name" value="COPPER HOMEOSTASIS PROTEIN CUTC"/>
    <property type="match status" value="1"/>
</dbReference>
<dbReference type="HAMAP" id="MF_00795">
    <property type="entry name" value="CutC"/>
    <property type="match status" value="1"/>
</dbReference>
<dbReference type="SUPFAM" id="SSF110395">
    <property type="entry name" value="CutC-like"/>
    <property type="match status" value="1"/>
</dbReference>
<dbReference type="InterPro" id="IPR005627">
    <property type="entry name" value="CutC-like"/>
</dbReference>
<gene>
    <name evidence="2" type="primary">cutC</name>
    <name evidence="3" type="ORF">BO222_11300</name>
</gene>
<dbReference type="Proteomes" id="UP000186341">
    <property type="component" value="Unassembled WGS sequence"/>
</dbReference>
<evidence type="ECO:0000256" key="2">
    <source>
        <dbReference type="HAMAP-Rule" id="MF_00795"/>
    </source>
</evidence>
<comment type="caution">
    <text evidence="3">The sequence shown here is derived from an EMBL/GenBank/DDBJ whole genome shotgun (WGS) entry which is preliminary data.</text>
</comment>
<dbReference type="Pfam" id="PF03932">
    <property type="entry name" value="CutC"/>
    <property type="match status" value="1"/>
</dbReference>
<reference evidence="3 4" key="1">
    <citation type="submission" date="2016-11" db="EMBL/GenBank/DDBJ databases">
        <title>Description of two novel members of the family Erysipelotrichaceae: Ileibacterium lipovorans gen. nov., sp. nov. and Dubosiella newyorkensis, gen. nov., sp. nov.</title>
        <authorList>
            <person name="Cox L.M."/>
            <person name="Sohn J."/>
            <person name="Tyrrell K.L."/>
            <person name="Citron D.M."/>
            <person name="Lawson P.A."/>
            <person name="Patel N.B."/>
            <person name="Iizumi T."/>
            <person name="Perez-Perez G.I."/>
            <person name="Goldstein E.J."/>
            <person name="Blaser M.J."/>
        </authorList>
    </citation>
    <scope>NUCLEOTIDE SEQUENCE [LARGE SCALE GENOMIC DNA]</scope>
    <source>
        <strain evidence="3 4">NYU-BL-A3</strain>
    </source>
</reference>
<evidence type="ECO:0000313" key="4">
    <source>
        <dbReference type="Proteomes" id="UP000186341"/>
    </source>
</evidence>
<accession>A0A1U7NDE5</accession>
<keyword evidence="4" id="KW-1185">Reference proteome</keyword>
<evidence type="ECO:0000313" key="3">
    <source>
        <dbReference type="EMBL" id="OLU37008.1"/>
    </source>
</evidence>
<sequence length="256" mass="27992">MNKQERDNKIIVEVCTGSYDDCIAASKGKADRVELNSALSVGGLTPTEAVLKRVKKDTDLCVICMVRDRAAGFCYPESEKEIMFEQAKALLDAGADGLAFGFLNANGEIDRDSTKEMIDLIHSYQSKREAVFHRAFDVTPDMEKALEVLIELGADRILTSGGKAKAEQGIEMIARLNQLADGRIELLAGSGVNALNANKIMDETGIYQVHSSCKDYLTDPTTEGNDVTYAYLPAPHSSEYDVVSMEKVKELVEAVK</sequence>
<dbReference type="GeneID" id="82203724"/>
<dbReference type="InterPro" id="IPR036822">
    <property type="entry name" value="CutC-like_dom_sf"/>
</dbReference>
<dbReference type="RefSeq" id="WP_075820892.1">
    <property type="nucleotide sequence ID" value="NZ_CAJUTZ010000190.1"/>
</dbReference>